<feature type="region of interest" description="Disordered" evidence="1">
    <location>
        <begin position="154"/>
        <end position="174"/>
    </location>
</feature>
<accession>A0A5B0RQR9</accession>
<evidence type="ECO:0000313" key="2">
    <source>
        <dbReference type="EMBL" id="KAA1127977.1"/>
    </source>
</evidence>
<evidence type="ECO:0000313" key="3">
    <source>
        <dbReference type="Proteomes" id="UP000325313"/>
    </source>
</evidence>
<proteinExistence type="predicted"/>
<gene>
    <name evidence="2" type="ORF">PGTUg99_011871</name>
</gene>
<dbReference type="AlphaFoldDB" id="A0A5B0RQR9"/>
<name>A0A5B0RQR9_PUCGR</name>
<reference evidence="2 3" key="1">
    <citation type="submission" date="2019-05" db="EMBL/GenBank/DDBJ databases">
        <title>Emergence of the Ug99 lineage of the wheat stem rust pathogen through somatic hybridization.</title>
        <authorList>
            <person name="Li F."/>
            <person name="Upadhyaya N.M."/>
            <person name="Sperschneider J."/>
            <person name="Matny O."/>
            <person name="Nguyen-Phuc H."/>
            <person name="Mago R."/>
            <person name="Raley C."/>
            <person name="Miller M.E."/>
            <person name="Silverstein K.A.T."/>
            <person name="Henningsen E."/>
            <person name="Hirsch C.D."/>
            <person name="Visser B."/>
            <person name="Pretorius Z.A."/>
            <person name="Steffenson B.J."/>
            <person name="Schwessinger B."/>
            <person name="Dodds P.N."/>
            <person name="Figueroa M."/>
        </authorList>
    </citation>
    <scope>NUCLEOTIDE SEQUENCE [LARGE SCALE GENOMIC DNA]</scope>
    <source>
        <strain evidence="2 3">Ug99</strain>
    </source>
</reference>
<protein>
    <submittedName>
        <fullName evidence="2">Uncharacterized protein</fullName>
    </submittedName>
</protein>
<organism evidence="2 3">
    <name type="scientific">Puccinia graminis f. sp. tritici</name>
    <dbReference type="NCBI Taxonomy" id="56615"/>
    <lineage>
        <taxon>Eukaryota</taxon>
        <taxon>Fungi</taxon>
        <taxon>Dikarya</taxon>
        <taxon>Basidiomycota</taxon>
        <taxon>Pucciniomycotina</taxon>
        <taxon>Pucciniomycetes</taxon>
        <taxon>Pucciniales</taxon>
        <taxon>Pucciniaceae</taxon>
        <taxon>Puccinia</taxon>
    </lineage>
</organism>
<dbReference type="EMBL" id="VDEP01000146">
    <property type="protein sequence ID" value="KAA1127977.1"/>
    <property type="molecule type" value="Genomic_DNA"/>
</dbReference>
<sequence>MKNFASSPRQEDHTGTSFIQYYPKGPEKKCGIACTSLPPSSENLMDLSSGPNYFWCSATGKKQKHRGLSSFDDFKFHESIEVGNENSSLLQPVLGSGKKRRLKKFGKFGDQDSSLVKTACYIRNYEAYHPNPKHPRFDLNLSWDPLACSQDADTNIQNSSGFQSPRIHSTSKTLPLDANHMVEQILERIPS</sequence>
<comment type="caution">
    <text evidence="2">The sequence shown here is derived from an EMBL/GenBank/DDBJ whole genome shotgun (WGS) entry which is preliminary data.</text>
</comment>
<evidence type="ECO:0000256" key="1">
    <source>
        <dbReference type="SAM" id="MobiDB-lite"/>
    </source>
</evidence>
<feature type="compositionally biased region" description="Polar residues" evidence="1">
    <location>
        <begin position="154"/>
        <end position="173"/>
    </location>
</feature>
<dbReference type="Proteomes" id="UP000325313">
    <property type="component" value="Unassembled WGS sequence"/>
</dbReference>